<dbReference type="PANTHER" id="PTHR37604:SF1">
    <property type="entry name" value="TRANSCRIPTION INITIATION FACTOR TFIID SUBUNIT"/>
    <property type="match status" value="1"/>
</dbReference>
<feature type="region of interest" description="Disordered" evidence="1">
    <location>
        <begin position="273"/>
        <end position="298"/>
    </location>
</feature>
<evidence type="ECO:0000256" key="1">
    <source>
        <dbReference type="SAM" id="MobiDB-lite"/>
    </source>
</evidence>
<dbReference type="EMBL" id="CM031815">
    <property type="protein sequence ID" value="KAG6646976.1"/>
    <property type="molecule type" value="Genomic_DNA"/>
</dbReference>
<feature type="region of interest" description="Disordered" evidence="1">
    <location>
        <begin position="386"/>
        <end position="408"/>
    </location>
</feature>
<keyword evidence="3" id="KW-1185">Reference proteome</keyword>
<dbReference type="EMBL" id="CM031815">
    <property type="protein sequence ID" value="KAG6646973.1"/>
    <property type="molecule type" value="Genomic_DNA"/>
</dbReference>
<accession>A0A8T1PYR1</accession>
<dbReference type="PANTHER" id="PTHR37604">
    <property type="entry name" value="TRANSCRIPTION INITIATION FACTOR TFIID SUBUNIT"/>
    <property type="match status" value="1"/>
</dbReference>
<reference evidence="2" key="1">
    <citation type="submission" date="2020-12" db="EMBL/GenBank/DDBJ databases">
        <title>WGS assembly of Carya illinoinensis cv. Pawnee.</title>
        <authorList>
            <person name="Platts A."/>
            <person name="Shu S."/>
            <person name="Wright S."/>
            <person name="Barry K."/>
            <person name="Edger P."/>
            <person name="Pires J.C."/>
            <person name="Schmutz J."/>
        </authorList>
    </citation>
    <scope>NUCLEOTIDE SEQUENCE</scope>
    <source>
        <tissue evidence="2">Leaf</tissue>
    </source>
</reference>
<evidence type="ECO:0000313" key="3">
    <source>
        <dbReference type="Proteomes" id="UP000811609"/>
    </source>
</evidence>
<proteinExistence type="predicted"/>
<gene>
    <name evidence="2" type="ORF">CIPAW_07G046300</name>
</gene>
<name>A0A8T1PYR1_CARIL</name>
<sequence length="408" mass="45911">MSSYLRLLEKHKKRRLAFMEDHSMGYGNSMLENASNMPPNSVLNGSNSIEDDTPFFPEVMFTLNCVPDSALPPAERVDENRKVEFYGVLDTLPQVMTRSPVVIERLGMRPESLSIEQGGSLYRGKLGSEGNRKCLGPEQASQMSRKVIANMLTTVGFGGSSEVPMEVFSQLLSCHICKLGRILKVLADSYRKQCSASELLKMFLKTLGYSNVGSLAELVKDGSRNFVQQPPQQHQGIQPQLQSQYHSSLLLPQQMPRQMHPQMQQIVHPQNLAFQQQQQQQLDRLRRRQPSTPRPVMDMEKDKPMVQVKIENPAELPLDGNTFNSISARHAQIQFRPQQIAAMPNLHAQPGSQLRQIPSLQMPQIQTQNMGIVRTPPVKVEGFQELMGGDATSKHDTEENRLMSPLSK</sequence>
<dbReference type="EMBL" id="CM031815">
    <property type="protein sequence ID" value="KAG6646974.1"/>
    <property type="molecule type" value="Genomic_DNA"/>
</dbReference>
<dbReference type="AlphaFoldDB" id="A0A8T1PYR1"/>
<organism evidence="2 3">
    <name type="scientific">Carya illinoinensis</name>
    <name type="common">Pecan</name>
    <dbReference type="NCBI Taxonomy" id="32201"/>
    <lineage>
        <taxon>Eukaryota</taxon>
        <taxon>Viridiplantae</taxon>
        <taxon>Streptophyta</taxon>
        <taxon>Embryophyta</taxon>
        <taxon>Tracheophyta</taxon>
        <taxon>Spermatophyta</taxon>
        <taxon>Magnoliopsida</taxon>
        <taxon>eudicotyledons</taxon>
        <taxon>Gunneridae</taxon>
        <taxon>Pentapetalae</taxon>
        <taxon>rosids</taxon>
        <taxon>fabids</taxon>
        <taxon>Fagales</taxon>
        <taxon>Juglandaceae</taxon>
        <taxon>Carya</taxon>
    </lineage>
</organism>
<evidence type="ECO:0008006" key="4">
    <source>
        <dbReference type="Google" id="ProtNLM"/>
    </source>
</evidence>
<protein>
    <recommendedName>
        <fullName evidence="4">Bromodomain associated domain-containing protein</fullName>
    </recommendedName>
</protein>
<dbReference type="Proteomes" id="UP000811609">
    <property type="component" value="Chromosome 7"/>
</dbReference>
<feature type="compositionally biased region" description="Basic and acidic residues" evidence="1">
    <location>
        <begin position="392"/>
        <end position="401"/>
    </location>
</feature>
<comment type="caution">
    <text evidence="2">The sequence shown here is derived from an EMBL/GenBank/DDBJ whole genome shotgun (WGS) entry which is preliminary data.</text>
</comment>
<evidence type="ECO:0000313" key="2">
    <source>
        <dbReference type="EMBL" id="KAG6646974.1"/>
    </source>
</evidence>